<dbReference type="PANTHER" id="PTHR46411">
    <property type="entry name" value="FAMILY ATPASE, PUTATIVE-RELATED"/>
    <property type="match status" value="1"/>
</dbReference>
<keyword evidence="3" id="KW-1185">Reference proteome</keyword>
<dbReference type="EMBL" id="JAQQWN010000002">
    <property type="protein sequence ID" value="KAK8094924.1"/>
    <property type="molecule type" value="Genomic_DNA"/>
</dbReference>
<proteinExistence type="predicted"/>
<sequence>MGSKPVSLKSSLQKAFRLCEEWDGVLLLDVLLATLEYYSGIIFMTTNILEGLDPAIVSRLDIHLEYSCLDFPTRLRLWRNLLPPPSIPPQPSPAETDDSDVTMTPADAAPVPDHHSLTEADLLDLAYWNVNGRDIKHAVKNARKWCYIKGKPVTLDALQTGLITTAPRSKREENVESDFNGGKRRRIE</sequence>
<comment type="caution">
    <text evidence="2">The sequence shown here is derived from an EMBL/GenBank/DDBJ whole genome shotgun (WGS) entry which is preliminary data.</text>
</comment>
<dbReference type="InterPro" id="IPR027417">
    <property type="entry name" value="P-loop_NTPase"/>
</dbReference>
<gene>
    <name evidence="2" type="ORF">PG997_001609</name>
</gene>
<dbReference type="RefSeq" id="XP_066675697.1">
    <property type="nucleotide sequence ID" value="XM_066805924.1"/>
</dbReference>
<evidence type="ECO:0000313" key="2">
    <source>
        <dbReference type="EMBL" id="KAK8094924.1"/>
    </source>
</evidence>
<organism evidence="2 3">
    <name type="scientific">Apiospora hydei</name>
    <dbReference type="NCBI Taxonomy" id="1337664"/>
    <lineage>
        <taxon>Eukaryota</taxon>
        <taxon>Fungi</taxon>
        <taxon>Dikarya</taxon>
        <taxon>Ascomycota</taxon>
        <taxon>Pezizomycotina</taxon>
        <taxon>Sordariomycetes</taxon>
        <taxon>Xylariomycetidae</taxon>
        <taxon>Amphisphaeriales</taxon>
        <taxon>Apiosporaceae</taxon>
        <taxon>Apiospora</taxon>
    </lineage>
</organism>
<evidence type="ECO:0000256" key="1">
    <source>
        <dbReference type="SAM" id="MobiDB-lite"/>
    </source>
</evidence>
<accession>A0ABR1XEA9</accession>
<feature type="region of interest" description="Disordered" evidence="1">
    <location>
        <begin position="169"/>
        <end position="188"/>
    </location>
</feature>
<dbReference type="SUPFAM" id="SSF52540">
    <property type="entry name" value="P-loop containing nucleoside triphosphate hydrolases"/>
    <property type="match status" value="1"/>
</dbReference>
<dbReference type="PANTHER" id="PTHR46411:SF3">
    <property type="entry name" value="AAA+ ATPASE DOMAIN-CONTAINING PROTEIN"/>
    <property type="match status" value="1"/>
</dbReference>
<protein>
    <submittedName>
        <fullName evidence="2">AAA family ATPase</fullName>
    </submittedName>
</protein>
<reference evidence="2 3" key="1">
    <citation type="submission" date="2023-01" db="EMBL/GenBank/DDBJ databases">
        <title>Analysis of 21 Apiospora genomes using comparative genomics revels a genus with tremendous synthesis potential of carbohydrate active enzymes and secondary metabolites.</title>
        <authorList>
            <person name="Sorensen T."/>
        </authorList>
    </citation>
    <scope>NUCLEOTIDE SEQUENCE [LARGE SCALE GENOMIC DNA]</scope>
    <source>
        <strain evidence="2 3">CBS 114990</strain>
    </source>
</reference>
<feature type="region of interest" description="Disordered" evidence="1">
    <location>
        <begin position="86"/>
        <end position="105"/>
    </location>
</feature>
<dbReference type="GeneID" id="92038984"/>
<dbReference type="Proteomes" id="UP001433268">
    <property type="component" value="Unassembled WGS sequence"/>
</dbReference>
<dbReference type="Gene3D" id="3.40.50.300">
    <property type="entry name" value="P-loop containing nucleotide triphosphate hydrolases"/>
    <property type="match status" value="1"/>
</dbReference>
<evidence type="ECO:0000313" key="3">
    <source>
        <dbReference type="Proteomes" id="UP001433268"/>
    </source>
</evidence>
<name>A0ABR1XEA9_9PEZI</name>